<dbReference type="InterPro" id="IPR036291">
    <property type="entry name" value="NAD(P)-bd_dom_sf"/>
</dbReference>
<dbReference type="AlphaFoldDB" id="A0A8H8R3K9"/>
<evidence type="ECO:0000313" key="3">
    <source>
        <dbReference type="Proteomes" id="UP000431533"/>
    </source>
</evidence>
<dbReference type="InterPro" id="IPR002225">
    <property type="entry name" value="3Beta_OHSteriod_DH/Estase"/>
</dbReference>
<dbReference type="PANTHER" id="PTHR43000">
    <property type="entry name" value="DTDP-D-GLUCOSE 4,6-DEHYDRATASE-RELATED"/>
    <property type="match status" value="1"/>
</dbReference>
<protein>
    <submittedName>
        <fullName evidence="2">Sterol-4-alpha-carboxylate 3-dehydrogenase,decarboxylating</fullName>
    </submittedName>
</protein>
<feature type="domain" description="3-beta hydroxysteroid dehydrogenase/isomerase" evidence="1">
    <location>
        <begin position="16"/>
        <end position="289"/>
    </location>
</feature>
<dbReference type="Proteomes" id="UP000431533">
    <property type="component" value="Unassembled WGS sequence"/>
</dbReference>
<dbReference type="GeneID" id="41986019"/>
<reference evidence="2 3" key="1">
    <citation type="submission" date="2018-05" db="EMBL/GenBank/DDBJ databases">
        <title>Genome sequencing and assembly of the regulated plant pathogen Lachnellula willkommii and related sister species for the development of diagnostic species identification markers.</title>
        <authorList>
            <person name="Giroux E."/>
            <person name="Bilodeau G."/>
        </authorList>
    </citation>
    <scope>NUCLEOTIDE SEQUENCE [LARGE SCALE GENOMIC DNA]</scope>
    <source>
        <strain evidence="2 3">CBS 185.66</strain>
    </source>
</reference>
<proteinExistence type="predicted"/>
<dbReference type="RefSeq" id="XP_031005057.1">
    <property type="nucleotide sequence ID" value="XM_031150765.1"/>
</dbReference>
<gene>
    <name evidence="2" type="primary">ERG26_2</name>
    <name evidence="2" type="ORF">LHYA1_G005821</name>
</gene>
<name>A0A8H8R3K9_9HELO</name>
<dbReference type="GO" id="GO:0006694">
    <property type="term" value="P:steroid biosynthetic process"/>
    <property type="evidence" value="ECO:0007669"/>
    <property type="project" value="InterPro"/>
</dbReference>
<dbReference type="Gene3D" id="3.40.50.720">
    <property type="entry name" value="NAD(P)-binding Rossmann-like Domain"/>
    <property type="match status" value="1"/>
</dbReference>
<comment type="caution">
    <text evidence="2">The sequence shown here is derived from an EMBL/GenBank/DDBJ whole genome shotgun (WGS) entry which is preliminary data.</text>
</comment>
<evidence type="ECO:0000259" key="1">
    <source>
        <dbReference type="Pfam" id="PF01073"/>
    </source>
</evidence>
<dbReference type="EMBL" id="QGMH01000073">
    <property type="protein sequence ID" value="TVY26269.1"/>
    <property type="molecule type" value="Genomic_DNA"/>
</dbReference>
<dbReference type="SUPFAM" id="SSF51735">
    <property type="entry name" value="NAD(P)-binding Rossmann-fold domains"/>
    <property type="match status" value="1"/>
</dbReference>
<keyword evidence="3" id="KW-1185">Reference proteome</keyword>
<sequence length="299" mass="32529">MSGSAEVGAVPLGSVLVTGGCGFIGSHLVDKILASEPTSQVHVIDINTTRNRLNNPRVTYHTIDIANLLEVESAMRAARPRTIFHVACPDSMVTLEVSIFHKVNVIGARNLIKAAEKVGTVHAFVNTSISSVIHDNVSDLIDADETLPVLQYPAQKRVYTLTKAEAEAEILAANRKHGDSSMLTVSMRPATAFGERDSICMGKIVSTCRGGKARFQIGPGKNQYDFIYVGNLVDAHLLAAYALVRAYGKPAPPKDKRVDGETSNVTNDERVLFWEFHRSISASVGIPISQRDIKIVPRW</sequence>
<dbReference type="OrthoDB" id="10058185at2759"/>
<evidence type="ECO:0000313" key="2">
    <source>
        <dbReference type="EMBL" id="TVY26269.1"/>
    </source>
</evidence>
<organism evidence="2 3">
    <name type="scientific">Lachnellula hyalina</name>
    <dbReference type="NCBI Taxonomy" id="1316788"/>
    <lineage>
        <taxon>Eukaryota</taxon>
        <taxon>Fungi</taxon>
        <taxon>Dikarya</taxon>
        <taxon>Ascomycota</taxon>
        <taxon>Pezizomycotina</taxon>
        <taxon>Leotiomycetes</taxon>
        <taxon>Helotiales</taxon>
        <taxon>Lachnaceae</taxon>
        <taxon>Lachnellula</taxon>
    </lineage>
</organism>
<accession>A0A8H8R3K9</accession>
<dbReference type="GO" id="GO:0016616">
    <property type="term" value="F:oxidoreductase activity, acting on the CH-OH group of donors, NAD or NADP as acceptor"/>
    <property type="evidence" value="ECO:0007669"/>
    <property type="project" value="InterPro"/>
</dbReference>
<dbReference type="Pfam" id="PF01073">
    <property type="entry name" value="3Beta_HSD"/>
    <property type="match status" value="1"/>
</dbReference>